<evidence type="ECO:0000256" key="6">
    <source>
        <dbReference type="ARBA" id="ARBA00023239"/>
    </source>
</evidence>
<dbReference type="GO" id="GO:0008792">
    <property type="term" value="F:arginine decarboxylase activity"/>
    <property type="evidence" value="ECO:0007669"/>
    <property type="project" value="UniProtKB-EC"/>
</dbReference>
<keyword evidence="7" id="KW-0670">Pyruvate</keyword>
<comment type="similarity">
    <text evidence="2">Belongs to the pyruvoyl-dependent arginine decarboxylase family.</text>
</comment>
<evidence type="ECO:0000256" key="4">
    <source>
        <dbReference type="ARBA" id="ARBA00014727"/>
    </source>
</evidence>
<evidence type="ECO:0000256" key="5">
    <source>
        <dbReference type="ARBA" id="ARBA00022793"/>
    </source>
</evidence>
<dbReference type="PANTHER" id="PTHR40438">
    <property type="entry name" value="PYRUVOYL-DEPENDENT ARGININE DECARBOXYLASE"/>
    <property type="match status" value="1"/>
</dbReference>
<comment type="cofactor">
    <cofactor evidence="1">
        <name>pyruvate</name>
        <dbReference type="ChEBI" id="CHEBI:15361"/>
    </cofactor>
</comment>
<dbReference type="Gene3D" id="3.50.20.10">
    <property type="entry name" value="Pyruvoyl-Dependent Histidine Decarboxylase, subunit B"/>
    <property type="match status" value="1"/>
</dbReference>
<dbReference type="GeneID" id="92711002"/>
<keyword evidence="10" id="KW-1185">Reference proteome</keyword>
<accession>A0A1M6BW31</accession>
<dbReference type="EC" id="4.1.1.19" evidence="3"/>
<reference evidence="10" key="1">
    <citation type="submission" date="2016-11" db="EMBL/GenBank/DDBJ databases">
        <authorList>
            <person name="Varghese N."/>
            <person name="Submissions S."/>
        </authorList>
    </citation>
    <scope>NUCLEOTIDE SEQUENCE [LARGE SCALE GENOMIC DNA]</scope>
    <source>
        <strain evidence="10">DSM 26884</strain>
    </source>
</reference>
<evidence type="ECO:0000256" key="1">
    <source>
        <dbReference type="ARBA" id="ARBA00001928"/>
    </source>
</evidence>
<dbReference type="eggNOG" id="COG1945">
    <property type="taxonomic scope" value="Bacteria"/>
</dbReference>
<sequence>MDEMKGTRYPIFGFVTGGTGAFNDGIPPQPYETFAYDLALHEAGIENFNVIPYTSVMPPEIRGNLVTITPEMNQKFHYLPFRPDIKDQFHHGAVLEVIVAGSGANYVEHKAIATGVGIVWAKKNGKFVGGFAAEYVQYYDSKIDDEIAGAEVRMWLNKSLNHELSMRGMEQDGDKELFHNFINIPSDNPFAYCLTAIGFLNFGYAPLAK</sequence>
<evidence type="ECO:0000313" key="9">
    <source>
        <dbReference type="EMBL" id="SHI52960.1"/>
    </source>
</evidence>
<evidence type="ECO:0000313" key="10">
    <source>
        <dbReference type="Proteomes" id="UP000184192"/>
    </source>
</evidence>
<evidence type="ECO:0000256" key="2">
    <source>
        <dbReference type="ARBA" id="ARBA00008611"/>
    </source>
</evidence>
<gene>
    <name evidence="9" type="ORF">SAMN05444350_103187</name>
</gene>
<dbReference type="EMBL" id="FQZN01000003">
    <property type="protein sequence ID" value="SHI52960.1"/>
    <property type="molecule type" value="Genomic_DNA"/>
</dbReference>
<dbReference type="InterPro" id="IPR016105">
    <property type="entry name" value="Pyr-dep_his/arg-deCO2ase_sand"/>
</dbReference>
<dbReference type="GO" id="GO:0006527">
    <property type="term" value="P:L-arginine catabolic process"/>
    <property type="evidence" value="ECO:0007669"/>
    <property type="project" value="InterPro"/>
</dbReference>
<proteinExistence type="inferred from homology"/>
<dbReference type="Pfam" id="PF01862">
    <property type="entry name" value="PvlArgDC"/>
    <property type="match status" value="1"/>
</dbReference>
<protein>
    <recommendedName>
        <fullName evidence="4">Pyruvoyl-dependent arginine decarboxylase AaxB</fullName>
        <ecNumber evidence="3">4.1.1.19</ecNumber>
    </recommendedName>
</protein>
<name>A0A1M6BW31_9BACE</name>
<evidence type="ECO:0000256" key="3">
    <source>
        <dbReference type="ARBA" id="ARBA00012426"/>
    </source>
</evidence>
<keyword evidence="6" id="KW-0456">Lyase</keyword>
<dbReference type="Proteomes" id="UP000184192">
    <property type="component" value="Unassembled WGS sequence"/>
</dbReference>
<dbReference type="SFLD" id="SFLDG01170">
    <property type="entry name" value="Pyruvoyl-dependent_arginine_de"/>
    <property type="match status" value="1"/>
</dbReference>
<dbReference type="RefSeq" id="WP_025835149.1">
    <property type="nucleotide sequence ID" value="NZ_FQZN01000003.1"/>
</dbReference>
<dbReference type="InterPro" id="IPR002724">
    <property type="entry name" value="Pyruvoyl-dep_arg_deCO2ase"/>
</dbReference>
<dbReference type="PANTHER" id="PTHR40438:SF1">
    <property type="entry name" value="PYRUVOYL-DEPENDENT ARGININE DECARBOXYLASE"/>
    <property type="match status" value="1"/>
</dbReference>
<dbReference type="InterPro" id="IPR016104">
    <property type="entry name" value="Pyr-dep_his/arg-deCO2ase"/>
</dbReference>
<dbReference type="SUPFAM" id="SSF56271">
    <property type="entry name" value="Pyruvoyl-dependent histidine and arginine decarboxylases"/>
    <property type="match status" value="1"/>
</dbReference>
<keyword evidence="5" id="KW-0210">Decarboxylase</keyword>
<organism evidence="9 10">
    <name type="scientific">Bacteroides stercorirosoris</name>
    <dbReference type="NCBI Taxonomy" id="871324"/>
    <lineage>
        <taxon>Bacteria</taxon>
        <taxon>Pseudomonadati</taxon>
        <taxon>Bacteroidota</taxon>
        <taxon>Bacteroidia</taxon>
        <taxon>Bacteroidales</taxon>
        <taxon>Bacteroidaceae</taxon>
        <taxon>Bacteroides</taxon>
    </lineage>
</organism>
<evidence type="ECO:0000256" key="7">
    <source>
        <dbReference type="ARBA" id="ARBA00023317"/>
    </source>
</evidence>
<comment type="catalytic activity">
    <reaction evidence="8">
        <text>L-arginine + H(+) = agmatine + CO2</text>
        <dbReference type="Rhea" id="RHEA:17641"/>
        <dbReference type="ChEBI" id="CHEBI:15378"/>
        <dbReference type="ChEBI" id="CHEBI:16526"/>
        <dbReference type="ChEBI" id="CHEBI:32682"/>
        <dbReference type="ChEBI" id="CHEBI:58145"/>
        <dbReference type="EC" id="4.1.1.19"/>
    </reaction>
</comment>
<dbReference type="AlphaFoldDB" id="A0A1M6BW31"/>
<evidence type="ECO:0000256" key="8">
    <source>
        <dbReference type="ARBA" id="ARBA00049309"/>
    </source>
</evidence>